<name>A0A645CHL1_9ZZZZ</name>
<proteinExistence type="predicted"/>
<dbReference type="Pfam" id="PF11187">
    <property type="entry name" value="Mbeg1-like"/>
    <property type="match status" value="1"/>
</dbReference>
<dbReference type="AlphaFoldDB" id="A0A645CHL1"/>
<comment type="caution">
    <text evidence="1">The sequence shown here is derived from an EMBL/GenBank/DDBJ whole genome shotgun (WGS) entry which is preliminary data.</text>
</comment>
<gene>
    <name evidence="1" type="ORF">SDC9_123431</name>
</gene>
<evidence type="ECO:0000313" key="1">
    <source>
        <dbReference type="EMBL" id="MPM76433.1"/>
    </source>
</evidence>
<protein>
    <submittedName>
        <fullName evidence="1">Uncharacterized protein</fullName>
    </submittedName>
</protein>
<accession>A0A645CHL1</accession>
<dbReference type="InterPro" id="IPR024499">
    <property type="entry name" value="Mbeg1-like"/>
</dbReference>
<dbReference type="EMBL" id="VSSQ01027277">
    <property type="protein sequence ID" value="MPM76433.1"/>
    <property type="molecule type" value="Genomic_DNA"/>
</dbReference>
<sequence length="146" mass="16898">MPQSSMIGMLLQNQENYSVVKSNRIWLMQHDSFSWLIAGDDLQYIPSITKSAVYMNETLNQWINSLDDQKRELFVNTLFDVIKATNATTFHDLSADWQKRAVDALGAIRGIDDETRKFVYQTIRSLFALAIKNIRETRRSDTFVNS</sequence>
<reference evidence="1" key="1">
    <citation type="submission" date="2019-08" db="EMBL/GenBank/DDBJ databases">
        <authorList>
            <person name="Kucharzyk K."/>
            <person name="Murdoch R.W."/>
            <person name="Higgins S."/>
            <person name="Loffler F."/>
        </authorList>
    </citation>
    <scope>NUCLEOTIDE SEQUENCE</scope>
</reference>
<organism evidence="1">
    <name type="scientific">bioreactor metagenome</name>
    <dbReference type="NCBI Taxonomy" id="1076179"/>
    <lineage>
        <taxon>unclassified sequences</taxon>
        <taxon>metagenomes</taxon>
        <taxon>ecological metagenomes</taxon>
    </lineage>
</organism>